<dbReference type="PIRSF" id="PIRSF000441">
    <property type="entry name" value="CysE"/>
    <property type="match status" value="1"/>
</dbReference>
<organism evidence="1 2">
    <name type="scientific">Rhodococcus hoagii</name>
    <name type="common">Corynebacterium equii</name>
    <dbReference type="NCBI Taxonomy" id="43767"/>
    <lineage>
        <taxon>Bacteria</taxon>
        <taxon>Bacillati</taxon>
        <taxon>Actinomycetota</taxon>
        <taxon>Actinomycetes</taxon>
        <taxon>Mycobacteriales</taxon>
        <taxon>Nocardiaceae</taxon>
        <taxon>Prescottella</taxon>
    </lineage>
</organism>
<dbReference type="AlphaFoldDB" id="A0AAE4ZMX2"/>
<accession>A0AAE4ZMX2</accession>
<dbReference type="SUPFAM" id="SSF51161">
    <property type="entry name" value="Trimeric LpxA-like enzymes"/>
    <property type="match status" value="1"/>
</dbReference>
<protein>
    <submittedName>
        <fullName evidence="1">Serine acetyltransferase</fullName>
    </submittedName>
</protein>
<gene>
    <name evidence="1" type="ORF">GS505_25845</name>
</gene>
<dbReference type="GO" id="GO:0005737">
    <property type="term" value="C:cytoplasm"/>
    <property type="evidence" value="ECO:0007669"/>
    <property type="project" value="InterPro"/>
</dbReference>
<name>A0AAE4ZMX2_RHOHA</name>
<dbReference type="PANTHER" id="PTHR42811">
    <property type="entry name" value="SERINE ACETYLTRANSFERASE"/>
    <property type="match status" value="1"/>
</dbReference>
<dbReference type="Gene3D" id="2.160.10.10">
    <property type="entry name" value="Hexapeptide repeat proteins"/>
    <property type="match status" value="1"/>
</dbReference>
<sequence>MTPEQLWYWSSALHRRGLRRLARGVKAVNALIYSNALPPEASVGEGIRLWHNGLGVVVHPDTVIGRDVQIAQHVTIGAGSPNVGTPYGVVIEDKAIIATGAVIAPKAGTRLRIGAGSRIGANAVVTKDVPPGCTVVGGASRVLEPNRT</sequence>
<dbReference type="GO" id="GO:0009001">
    <property type="term" value="F:serine O-acetyltransferase activity"/>
    <property type="evidence" value="ECO:0007669"/>
    <property type="project" value="InterPro"/>
</dbReference>
<proteinExistence type="predicted"/>
<evidence type="ECO:0000313" key="2">
    <source>
        <dbReference type="Proteomes" id="UP000605618"/>
    </source>
</evidence>
<comment type="caution">
    <text evidence="1">The sequence shown here is derived from an EMBL/GenBank/DDBJ whole genome shotgun (WGS) entry which is preliminary data.</text>
</comment>
<dbReference type="Proteomes" id="UP000605618">
    <property type="component" value="Unassembled WGS sequence"/>
</dbReference>
<evidence type="ECO:0000313" key="1">
    <source>
        <dbReference type="EMBL" id="NKS29028.1"/>
    </source>
</evidence>
<dbReference type="EMBL" id="WUYZ01000049">
    <property type="protein sequence ID" value="NKS29028.1"/>
    <property type="molecule type" value="Genomic_DNA"/>
</dbReference>
<dbReference type="GO" id="GO:0006535">
    <property type="term" value="P:cysteine biosynthetic process from serine"/>
    <property type="evidence" value="ECO:0007669"/>
    <property type="project" value="InterPro"/>
</dbReference>
<reference evidence="1" key="1">
    <citation type="journal article" date="2020" name="Environ. Microbiol.">
        <title>The novel and transferable erm(51) gene confers Macrolides, Lincosamides, and Streptogramins B (MLSB) resistance to clonal Rhodococcus equi in the environment.</title>
        <authorList>
            <person name="Huber L."/>
            <person name="Giguere S."/>
            <person name="Slovis N.M."/>
            <person name="Alvarez-Narvaez S."/>
            <person name="Hart K.A."/>
            <person name="Greiter M."/>
            <person name="Morris E.R.A."/>
            <person name="Cohen N.D."/>
        </authorList>
    </citation>
    <scope>NUCLEOTIDE SEQUENCE</scope>
    <source>
        <strain evidence="1">Lh_141_1</strain>
    </source>
</reference>
<dbReference type="InterPro" id="IPR005881">
    <property type="entry name" value="Ser_O-AcTrfase"/>
</dbReference>
<dbReference type="InterPro" id="IPR011004">
    <property type="entry name" value="Trimer_LpxA-like_sf"/>
</dbReference>